<accession>A0ABW5NG02</accession>
<dbReference type="Pfam" id="PF02719">
    <property type="entry name" value="Polysacc_synt_2"/>
    <property type="match status" value="1"/>
</dbReference>
<gene>
    <name evidence="4" type="ORF">ACFSQ3_03795</name>
</gene>
<dbReference type="InterPro" id="IPR051203">
    <property type="entry name" value="Polysaccharide_Synthase-Rel"/>
</dbReference>
<evidence type="ECO:0000313" key="4">
    <source>
        <dbReference type="EMBL" id="MFD2598066.1"/>
    </source>
</evidence>
<feature type="domain" description="Polysaccharide biosynthesis protein CapD-like" evidence="3">
    <location>
        <begin position="253"/>
        <end position="536"/>
    </location>
</feature>
<keyword evidence="2" id="KW-0472">Membrane</keyword>
<keyword evidence="2" id="KW-0812">Transmembrane</keyword>
<dbReference type="InterPro" id="IPR029063">
    <property type="entry name" value="SAM-dependent_MTases_sf"/>
</dbReference>
<dbReference type="PANTHER" id="PTHR43318">
    <property type="entry name" value="UDP-N-ACETYLGLUCOSAMINE 4,6-DEHYDRATASE"/>
    <property type="match status" value="1"/>
</dbReference>
<dbReference type="EMBL" id="JBHUMA010000004">
    <property type="protein sequence ID" value="MFD2598066.1"/>
    <property type="molecule type" value="Genomic_DNA"/>
</dbReference>
<dbReference type="InterPro" id="IPR003869">
    <property type="entry name" value="Polysac_CapD-like"/>
</dbReference>
<protein>
    <submittedName>
        <fullName evidence="4">Polysaccharide biosynthesis protein</fullName>
    </submittedName>
</protein>
<dbReference type="InterPro" id="IPR036291">
    <property type="entry name" value="NAD(P)-bd_dom_sf"/>
</dbReference>
<evidence type="ECO:0000259" key="3">
    <source>
        <dbReference type="Pfam" id="PF02719"/>
    </source>
</evidence>
<dbReference type="CDD" id="cd05237">
    <property type="entry name" value="UDP_invert_4-6DH_SDR_e"/>
    <property type="match status" value="1"/>
</dbReference>
<evidence type="ECO:0000256" key="1">
    <source>
        <dbReference type="ARBA" id="ARBA00007430"/>
    </source>
</evidence>
<name>A0ABW5NG02_9SPHI</name>
<comment type="caution">
    <text evidence="4">The sequence shown here is derived from an EMBL/GenBank/DDBJ whole genome shotgun (WGS) entry which is preliminary data.</text>
</comment>
<dbReference type="Gene3D" id="3.40.50.720">
    <property type="entry name" value="NAD(P)-binding Rossmann-like Domain"/>
    <property type="match status" value="2"/>
</dbReference>
<dbReference type="PANTHER" id="PTHR43318:SF1">
    <property type="entry name" value="POLYSACCHARIDE BIOSYNTHESIS PROTEIN EPSC-RELATED"/>
    <property type="match status" value="1"/>
</dbReference>
<dbReference type="SUPFAM" id="SSF51735">
    <property type="entry name" value="NAD(P)-binding Rossmann-fold domains"/>
    <property type="match status" value="1"/>
</dbReference>
<keyword evidence="2" id="KW-1133">Transmembrane helix</keyword>
<reference evidence="5" key="1">
    <citation type="journal article" date="2019" name="Int. J. Syst. Evol. Microbiol.">
        <title>The Global Catalogue of Microorganisms (GCM) 10K type strain sequencing project: providing services to taxonomists for standard genome sequencing and annotation.</title>
        <authorList>
            <consortium name="The Broad Institute Genomics Platform"/>
            <consortium name="The Broad Institute Genome Sequencing Center for Infectious Disease"/>
            <person name="Wu L."/>
            <person name="Ma J."/>
        </authorList>
    </citation>
    <scope>NUCLEOTIDE SEQUENCE [LARGE SCALE GENOMIC DNA]</scope>
    <source>
        <strain evidence="5">KCTC 42248</strain>
    </source>
</reference>
<organism evidence="4 5">
    <name type="scientific">Sphingobacterium corticis</name>
    <dbReference type="NCBI Taxonomy" id="1812823"/>
    <lineage>
        <taxon>Bacteria</taxon>
        <taxon>Pseudomonadati</taxon>
        <taxon>Bacteroidota</taxon>
        <taxon>Sphingobacteriia</taxon>
        <taxon>Sphingobacteriales</taxon>
        <taxon>Sphingobacteriaceae</taxon>
        <taxon>Sphingobacterium</taxon>
    </lineage>
</organism>
<feature type="transmembrane region" description="Helical" evidence="2">
    <location>
        <begin position="73"/>
        <end position="94"/>
    </location>
</feature>
<dbReference type="Proteomes" id="UP001597393">
    <property type="component" value="Unassembled WGS sequence"/>
</dbReference>
<proteinExistence type="inferred from homology"/>
<comment type="similarity">
    <text evidence="1">Belongs to the polysaccharide synthase family.</text>
</comment>
<evidence type="ECO:0000313" key="5">
    <source>
        <dbReference type="Proteomes" id="UP001597393"/>
    </source>
</evidence>
<evidence type="ECO:0000256" key="2">
    <source>
        <dbReference type="SAM" id="Phobius"/>
    </source>
</evidence>
<sequence>MATQLAMVLLLYAVSFLLFKPYRSIVRQTGMAELHCIGNSVALALIVSLSMTLVFEIVVYGNELSAQQVVLPIAQLFVHAMMVGVGLTSARLVYKNVYRFFFWHKKSTAIPVILFGAGDMGHNTFQLLQFGSRNKFKIVGVVDDNPSRIGKAMHGFRINSLSDLDAVFLERIGGAQQLVIAIDDHQPARLQRVAAQAENLSIKMKIIPKSAKLMEDIVATKQIRTLKIDDLLGRKSIEINNPAILAEMTDKVVLVTGGAGSIGSELVRQISRTDCSKLIVLDQAESALYEIQQELKAKIDLSKAYFIVGNVRDYAFMDAVFSEHRPHIVFHAAAYKHVPLMEDNPYEAVLTNVCGSSYVAKLSDKYQVQKFVMVSTDKAVNPTNVMGATKRAAEIFVASLNQLSNTAYIVTRFGNVLGSNGSVIPLFEKQIKLGGPITITHPDITRYFMTIPEACKLVQEAGIMGSGGEVFVFDMGSPVRILDLAIKMIKLKGLRYPDDIDIKYIGLRPGEKKYEELLATDENTIKTYHEKILIAKVSNGTPKDMIERIESLCAVAQQANAVQEKMNIVAILKSIVPEYISNNSLFTELDNINVAG</sequence>
<feature type="transmembrane region" description="Helical" evidence="2">
    <location>
        <begin position="34"/>
        <end position="61"/>
    </location>
</feature>
<dbReference type="SUPFAM" id="SSF53335">
    <property type="entry name" value="S-adenosyl-L-methionine-dependent methyltransferases"/>
    <property type="match status" value="1"/>
</dbReference>
<feature type="transmembrane region" description="Helical" evidence="2">
    <location>
        <begin position="6"/>
        <end position="22"/>
    </location>
</feature>
<keyword evidence="5" id="KW-1185">Reference proteome</keyword>